<dbReference type="Proteomes" id="UP001165960">
    <property type="component" value="Unassembled WGS sequence"/>
</dbReference>
<dbReference type="EMBL" id="QTSX02005861">
    <property type="protein sequence ID" value="KAJ9056863.1"/>
    <property type="molecule type" value="Genomic_DNA"/>
</dbReference>
<protein>
    <submittedName>
        <fullName evidence="1">Suppressor of rasval19</fullName>
    </submittedName>
</protein>
<evidence type="ECO:0000313" key="2">
    <source>
        <dbReference type="Proteomes" id="UP001165960"/>
    </source>
</evidence>
<organism evidence="1 2">
    <name type="scientific">Entomophthora muscae</name>
    <dbReference type="NCBI Taxonomy" id="34485"/>
    <lineage>
        <taxon>Eukaryota</taxon>
        <taxon>Fungi</taxon>
        <taxon>Fungi incertae sedis</taxon>
        <taxon>Zoopagomycota</taxon>
        <taxon>Entomophthoromycotina</taxon>
        <taxon>Entomophthoromycetes</taxon>
        <taxon>Entomophthorales</taxon>
        <taxon>Entomophthoraceae</taxon>
        <taxon>Entomophthora</taxon>
    </lineage>
</organism>
<sequence length="89" mass="9837">MASVDIINSQSCQVQIMQYTPTVVVDKTDGLQLYLSKDCLDVEILTAKSSQVNVLLPSDDDDFSEKAISEQFKTTIVDGKVVTVPMEHE</sequence>
<comment type="caution">
    <text evidence="1">The sequence shown here is derived from an EMBL/GenBank/DDBJ whole genome shotgun (WGS) entry which is preliminary data.</text>
</comment>
<name>A0ACC2S3K4_9FUNG</name>
<reference evidence="1" key="1">
    <citation type="submission" date="2022-04" db="EMBL/GenBank/DDBJ databases">
        <title>Genome of the entomopathogenic fungus Entomophthora muscae.</title>
        <authorList>
            <person name="Elya C."/>
            <person name="Lovett B.R."/>
            <person name="Lee E."/>
            <person name="Macias A.M."/>
            <person name="Hajek A.E."/>
            <person name="De Bivort B.L."/>
            <person name="Kasson M.T."/>
            <person name="De Fine Licht H.H."/>
            <person name="Stajich J.E."/>
        </authorList>
    </citation>
    <scope>NUCLEOTIDE SEQUENCE</scope>
    <source>
        <strain evidence="1">Berkeley</strain>
    </source>
</reference>
<proteinExistence type="predicted"/>
<keyword evidence="2" id="KW-1185">Reference proteome</keyword>
<gene>
    <name evidence="1" type="primary">SRV2_3</name>
    <name evidence="1" type="ORF">DSO57_1028498</name>
</gene>
<evidence type="ECO:0000313" key="1">
    <source>
        <dbReference type="EMBL" id="KAJ9056863.1"/>
    </source>
</evidence>
<accession>A0ACC2S3K4</accession>